<dbReference type="SUPFAM" id="SSF53098">
    <property type="entry name" value="Ribonuclease H-like"/>
    <property type="match status" value="1"/>
</dbReference>
<reference evidence="2" key="1">
    <citation type="submission" date="2009-11" db="EMBL/GenBank/DDBJ databases">
        <authorList>
            <consortium name="The Broad Institute Genome Sequencing Platform"/>
            <person name="Ward D."/>
            <person name="Feldgarden M."/>
            <person name="Earl A."/>
            <person name="Young S.K."/>
            <person name="Zeng Q."/>
            <person name="Koehrsen M."/>
            <person name="Alvarado L."/>
            <person name="Berlin A."/>
            <person name="Bochicchio J."/>
            <person name="Borenstein D."/>
            <person name="Chapman S.B."/>
            <person name="Chen Z."/>
            <person name="Engels R."/>
            <person name="Freedman E."/>
            <person name="Gellesch M."/>
            <person name="Goldberg J."/>
            <person name="Griggs A."/>
            <person name="Gujja S."/>
            <person name="Heilman E."/>
            <person name="Heiman D."/>
            <person name="Hepburn T."/>
            <person name="Howarth C."/>
            <person name="Jen D."/>
            <person name="Larson L."/>
            <person name="Lewis B."/>
            <person name="Mehta T."/>
            <person name="Park D."/>
            <person name="Pearson M."/>
            <person name="Roberts A."/>
            <person name="Saif S."/>
            <person name="Shea T."/>
            <person name="Shenoy N."/>
            <person name="Sisk P."/>
            <person name="Stolte C."/>
            <person name="Sykes S."/>
            <person name="Thomson T."/>
            <person name="Walk T."/>
            <person name="White J."/>
            <person name="Yandava C."/>
            <person name="Izard J."/>
            <person name="Baranova O.V."/>
            <person name="Blanton J.M."/>
            <person name="Tanner A.C."/>
            <person name="Dewhirst F.E."/>
            <person name="Haas B."/>
            <person name="Nusbaum C."/>
            <person name="Birren B."/>
        </authorList>
    </citation>
    <scope>NUCLEOTIDE SEQUENCE [LARGE SCALE GENOMIC DNA]</scope>
    <source>
        <strain evidence="2">1-1 BBBD Race 1</strain>
    </source>
</reference>
<name>A0A180GRG9_PUCT1</name>
<dbReference type="Proteomes" id="UP000005240">
    <property type="component" value="Unassembled WGS sequence"/>
</dbReference>
<protein>
    <recommendedName>
        <fullName evidence="5">DUF659 domain-containing protein</fullName>
    </recommendedName>
</protein>
<dbReference type="VEuPathDB" id="FungiDB:PTTG_26669"/>
<dbReference type="PANTHER" id="PTHR46169">
    <property type="entry name" value="DNA REPLICATION-RELATED ELEMENT FACTOR, ISOFORM A"/>
    <property type="match status" value="1"/>
</dbReference>
<reference evidence="2" key="2">
    <citation type="submission" date="2016-05" db="EMBL/GenBank/DDBJ databases">
        <title>Comparative analysis highlights variable genome content of wheat rusts and divergence of the mating loci.</title>
        <authorList>
            <person name="Cuomo C.A."/>
            <person name="Bakkeren G."/>
            <person name="Szabo L."/>
            <person name="Khalil H."/>
            <person name="Joly D."/>
            <person name="Goldberg J."/>
            <person name="Young S."/>
            <person name="Zeng Q."/>
            <person name="Fellers J."/>
        </authorList>
    </citation>
    <scope>NUCLEOTIDE SEQUENCE [LARGE SCALE GENOMIC DNA]</scope>
    <source>
        <strain evidence="2">1-1 BBBD Race 1</strain>
    </source>
</reference>
<feature type="region of interest" description="Disordered" evidence="1">
    <location>
        <begin position="1"/>
        <end position="51"/>
    </location>
</feature>
<evidence type="ECO:0000256" key="1">
    <source>
        <dbReference type="SAM" id="MobiDB-lite"/>
    </source>
</evidence>
<dbReference type="STRING" id="630390.A0A180GRG9"/>
<dbReference type="InterPro" id="IPR012337">
    <property type="entry name" value="RNaseH-like_sf"/>
</dbReference>
<evidence type="ECO:0000313" key="4">
    <source>
        <dbReference type="Proteomes" id="UP000005240"/>
    </source>
</evidence>
<gene>
    <name evidence="2" type="ORF">PTTG_26669</name>
</gene>
<evidence type="ECO:0008006" key="5">
    <source>
        <dbReference type="Google" id="ProtNLM"/>
    </source>
</evidence>
<dbReference type="AlphaFoldDB" id="A0A180GRG9"/>
<dbReference type="EnsemblFungi" id="PTTG_26669-t43_1">
    <property type="protein sequence ID" value="PTTG_26669-t43_1-p1"/>
    <property type="gene ID" value="PTTG_26669"/>
</dbReference>
<dbReference type="PANTHER" id="PTHR46169:SF15">
    <property type="entry name" value="INNER CENTROMERE PROTEIN A-LIKE ISOFORM X1-RELATED"/>
    <property type="match status" value="1"/>
</dbReference>
<proteinExistence type="predicted"/>
<accession>A0A180GRG9</accession>
<dbReference type="OrthoDB" id="2748837at2759"/>
<dbReference type="GO" id="GO:0006357">
    <property type="term" value="P:regulation of transcription by RNA polymerase II"/>
    <property type="evidence" value="ECO:0007669"/>
    <property type="project" value="TreeGrafter"/>
</dbReference>
<dbReference type="GO" id="GO:0005634">
    <property type="term" value="C:nucleus"/>
    <property type="evidence" value="ECO:0007669"/>
    <property type="project" value="TreeGrafter"/>
</dbReference>
<keyword evidence="4" id="KW-1185">Reference proteome</keyword>
<reference evidence="3 4" key="3">
    <citation type="journal article" date="2017" name="G3 (Bethesda)">
        <title>Comparative analysis highlights variable genome content of wheat rusts and divergence of the mating loci.</title>
        <authorList>
            <person name="Cuomo C.A."/>
            <person name="Bakkeren G."/>
            <person name="Khalil H.B."/>
            <person name="Panwar V."/>
            <person name="Joly D."/>
            <person name="Linning R."/>
            <person name="Sakthikumar S."/>
            <person name="Song X."/>
            <person name="Adiconis X."/>
            <person name="Fan L."/>
            <person name="Goldberg J.M."/>
            <person name="Levin J.Z."/>
            <person name="Young S."/>
            <person name="Zeng Q."/>
            <person name="Anikster Y."/>
            <person name="Bruce M."/>
            <person name="Wang M."/>
            <person name="Yin C."/>
            <person name="McCallum B."/>
            <person name="Szabo L.J."/>
            <person name="Hulbert S."/>
            <person name="Chen X."/>
            <person name="Fellers J.P."/>
        </authorList>
    </citation>
    <scope>NUCLEOTIDE SEQUENCE</scope>
    <source>
        <strain evidence="3">isolate 1-1 / race 1 (BBBD)</strain>
        <strain evidence="4">Isolate 1-1 / race 1 (BBBD)</strain>
    </source>
</reference>
<evidence type="ECO:0000313" key="2">
    <source>
        <dbReference type="EMBL" id="OAV95416.1"/>
    </source>
</evidence>
<feature type="compositionally biased region" description="Polar residues" evidence="1">
    <location>
        <begin position="33"/>
        <end position="51"/>
    </location>
</feature>
<sequence>MCRRPHKKARTATPLPSSAGSPTPDDPDKLEVTQDSINKDGSGSQLPKPMSNQEELIQAKKIAKKAQSSSYRSYHVPQLSQQLDKNSRRMIVYPCKMCGTKINWLMTDSLCSNLLKHAAVCLKRQSQGDGSRSLASLGISGTGEIDLCEVTQLYLSLKSILHPTVLKNLPHQHLISKAIHQLYTAVQENVKSDLKSHTGALYLGVDAWQSPNRFDILGVVVYHLCHGDGWKHEFNMMPLDFIQLSQSHTGVYLAKTIQLIVEKFDIKDKICGIVSNNASNNKVMVNELKKLKWPNFKGEAQWICCFAHILNLIAKAILRPFGPKKRKRQMDKLENPLEDISDNGSDDGIADAEKQIELFPKGGDSYISGDEEENPTDLTGDVARLEDPEELDNDDIDKTIDTPPVSVSKLLKRSFQSITQKLNKSPNSKALFLKICEKKSFEKPHNIKRDVATRWNSTLVQLNGVVRCHSAILEWQQDKQYGVTRSSQINDTDIKLAKDLVYQPDN</sequence>
<feature type="compositionally biased region" description="Basic residues" evidence="1">
    <location>
        <begin position="1"/>
        <end position="10"/>
    </location>
</feature>
<organism evidence="2">
    <name type="scientific">Puccinia triticina (isolate 1-1 / race 1 (BBBD))</name>
    <name type="common">Brown leaf rust fungus</name>
    <dbReference type="NCBI Taxonomy" id="630390"/>
    <lineage>
        <taxon>Eukaryota</taxon>
        <taxon>Fungi</taxon>
        <taxon>Dikarya</taxon>
        <taxon>Basidiomycota</taxon>
        <taxon>Pucciniomycotina</taxon>
        <taxon>Pucciniomycetes</taxon>
        <taxon>Pucciniales</taxon>
        <taxon>Pucciniaceae</taxon>
        <taxon>Puccinia</taxon>
    </lineage>
</organism>
<reference evidence="3" key="4">
    <citation type="submission" date="2025-05" db="UniProtKB">
        <authorList>
            <consortium name="EnsemblFungi"/>
        </authorList>
    </citation>
    <scope>IDENTIFICATION</scope>
    <source>
        <strain evidence="3">isolate 1-1 / race 1 (BBBD)</strain>
    </source>
</reference>
<dbReference type="InterPro" id="IPR052717">
    <property type="entry name" value="Vacuolar_transposase_reg"/>
</dbReference>
<dbReference type="EMBL" id="ADAS02000029">
    <property type="protein sequence ID" value="OAV95416.1"/>
    <property type="molecule type" value="Genomic_DNA"/>
</dbReference>
<evidence type="ECO:0000313" key="3">
    <source>
        <dbReference type="EnsemblFungi" id="PTTG_26669-t43_1-p1"/>
    </source>
</evidence>